<evidence type="ECO:0000313" key="5">
    <source>
        <dbReference type="EMBL" id="GCB84371.1"/>
    </source>
</evidence>
<comment type="similarity">
    <text evidence="1">Belongs to the cation diffusion facilitator (CDF) transporter (TC 2.A.4) family. SLC30A subfamily.</text>
</comment>
<protein>
    <recommendedName>
        <fullName evidence="4">Cation efflux protein cytoplasmic domain-containing protein</fullName>
    </recommendedName>
</protein>
<evidence type="ECO:0000313" key="6">
    <source>
        <dbReference type="Proteomes" id="UP000288216"/>
    </source>
</evidence>
<dbReference type="PANTHER" id="PTHR45820:SF1">
    <property type="entry name" value="PROTON-COUPLED ZINC ANTIPORTER SLC30A1"/>
    <property type="match status" value="1"/>
</dbReference>
<dbReference type="EMBL" id="BFAA01059612">
    <property type="protein sequence ID" value="GCB84371.1"/>
    <property type="molecule type" value="Genomic_DNA"/>
</dbReference>
<dbReference type="GO" id="GO:0006882">
    <property type="term" value="P:intracellular zinc ion homeostasis"/>
    <property type="evidence" value="ECO:0007669"/>
    <property type="project" value="TreeGrafter"/>
</dbReference>
<dbReference type="AlphaFoldDB" id="A0A401QG59"/>
<dbReference type="Proteomes" id="UP000288216">
    <property type="component" value="Unassembled WGS sequence"/>
</dbReference>
<dbReference type="GO" id="GO:0005783">
    <property type="term" value="C:endoplasmic reticulum"/>
    <property type="evidence" value="ECO:0007669"/>
    <property type="project" value="TreeGrafter"/>
</dbReference>
<dbReference type="OMA" id="HINGTNT"/>
<proteinExistence type="inferred from homology"/>
<evidence type="ECO:0000256" key="2">
    <source>
        <dbReference type="ARBA" id="ARBA00022833"/>
    </source>
</evidence>
<feature type="region of interest" description="Disordered" evidence="3">
    <location>
        <begin position="237"/>
        <end position="272"/>
    </location>
</feature>
<evidence type="ECO:0000256" key="3">
    <source>
        <dbReference type="SAM" id="MobiDB-lite"/>
    </source>
</evidence>
<dbReference type="GO" id="GO:0005385">
    <property type="term" value="F:zinc ion transmembrane transporter activity"/>
    <property type="evidence" value="ECO:0007669"/>
    <property type="project" value="TreeGrafter"/>
</dbReference>
<dbReference type="STRING" id="75743.A0A401QG59"/>
<organism evidence="5 6">
    <name type="scientific">Scyliorhinus torazame</name>
    <name type="common">Cloudy catshark</name>
    <name type="synonym">Catulus torazame</name>
    <dbReference type="NCBI Taxonomy" id="75743"/>
    <lineage>
        <taxon>Eukaryota</taxon>
        <taxon>Metazoa</taxon>
        <taxon>Chordata</taxon>
        <taxon>Craniata</taxon>
        <taxon>Vertebrata</taxon>
        <taxon>Chondrichthyes</taxon>
        <taxon>Elasmobranchii</taxon>
        <taxon>Galeomorphii</taxon>
        <taxon>Galeoidea</taxon>
        <taxon>Carcharhiniformes</taxon>
        <taxon>Scyliorhinidae</taxon>
        <taxon>Scyliorhinus</taxon>
    </lineage>
</organism>
<dbReference type="OrthoDB" id="29444at2759"/>
<feature type="domain" description="Cation efflux protein cytoplasmic" evidence="4">
    <location>
        <begin position="136"/>
        <end position="193"/>
    </location>
</feature>
<keyword evidence="2" id="KW-0862">Zinc</keyword>
<evidence type="ECO:0000259" key="4">
    <source>
        <dbReference type="Pfam" id="PF16916"/>
    </source>
</evidence>
<dbReference type="Pfam" id="PF16916">
    <property type="entry name" value="ZT_dimer"/>
    <property type="match status" value="1"/>
</dbReference>
<accession>A0A401QG59</accession>
<dbReference type="GO" id="GO:0019855">
    <property type="term" value="F:calcium channel inhibitor activity"/>
    <property type="evidence" value="ECO:0007669"/>
    <property type="project" value="TreeGrafter"/>
</dbReference>
<dbReference type="GO" id="GO:0016020">
    <property type="term" value="C:membrane"/>
    <property type="evidence" value="ECO:0007669"/>
    <property type="project" value="TreeGrafter"/>
</dbReference>
<feature type="compositionally biased region" description="Polar residues" evidence="3">
    <location>
        <begin position="259"/>
        <end position="272"/>
    </location>
</feature>
<evidence type="ECO:0000256" key="1">
    <source>
        <dbReference type="ARBA" id="ARBA00008873"/>
    </source>
</evidence>
<keyword evidence="6" id="KW-1185">Reference proteome</keyword>
<dbReference type="GO" id="GO:0010312">
    <property type="term" value="P:detoxification of zinc ion"/>
    <property type="evidence" value="ECO:0007669"/>
    <property type="project" value="TreeGrafter"/>
</dbReference>
<dbReference type="InterPro" id="IPR027470">
    <property type="entry name" value="Cation_efflux_CTD"/>
</dbReference>
<sequence length="272" mass="28743">LLRKEKPQGPGIQWDEDAEELDAMCEESQITLQGVFRHVLWGSLSSGLVLLEAVSFRSLWPACPGDRPCPRPACPAEQCEGRGPGGAGGGPPGPGGACWLLYLDPALCLAVTAVALRVAVPGLRASGLVLLQAIPRGLDLGRLQARLLGLEGVDGLHELHVWQVAGSALVASAHVRCRQAERYPEVAARISGLLHQEGILTSTVQPEFGRGRRPPLCELACGPQCASKLCCSGELTKGQARDPGNPTEGLTPRPRASLSEDNNISAEYETSV</sequence>
<dbReference type="GO" id="GO:0005794">
    <property type="term" value="C:Golgi apparatus"/>
    <property type="evidence" value="ECO:0007669"/>
    <property type="project" value="TreeGrafter"/>
</dbReference>
<gene>
    <name evidence="5" type="ORF">scyTo_0024869</name>
</gene>
<reference evidence="5 6" key="1">
    <citation type="journal article" date="2018" name="Nat. Ecol. Evol.">
        <title>Shark genomes provide insights into elasmobranch evolution and the origin of vertebrates.</title>
        <authorList>
            <person name="Hara Y"/>
            <person name="Yamaguchi K"/>
            <person name="Onimaru K"/>
            <person name="Kadota M"/>
            <person name="Koyanagi M"/>
            <person name="Keeley SD"/>
            <person name="Tatsumi K"/>
            <person name="Tanaka K"/>
            <person name="Motone F"/>
            <person name="Kageyama Y"/>
            <person name="Nozu R"/>
            <person name="Adachi N"/>
            <person name="Nishimura O"/>
            <person name="Nakagawa R"/>
            <person name="Tanegashima C"/>
            <person name="Kiyatake I"/>
            <person name="Matsumoto R"/>
            <person name="Murakumo K"/>
            <person name="Nishida K"/>
            <person name="Terakita A"/>
            <person name="Kuratani S"/>
            <person name="Sato K"/>
            <person name="Hyodo S Kuraku.S."/>
        </authorList>
    </citation>
    <scope>NUCLEOTIDE SEQUENCE [LARGE SCALE GENOMIC DNA]</scope>
</reference>
<feature type="non-terminal residue" evidence="5">
    <location>
        <position position="1"/>
    </location>
</feature>
<dbReference type="PANTHER" id="PTHR45820">
    <property type="entry name" value="FI23527P1"/>
    <property type="match status" value="1"/>
</dbReference>
<comment type="caution">
    <text evidence="5">The sequence shown here is derived from an EMBL/GenBank/DDBJ whole genome shotgun (WGS) entry which is preliminary data.</text>
</comment>
<name>A0A401QG59_SCYTO</name>